<evidence type="ECO:0000313" key="2">
    <source>
        <dbReference type="Proteomes" id="UP000593575"/>
    </source>
</evidence>
<comment type="caution">
    <text evidence="1">The sequence shown here is derived from an EMBL/GenBank/DDBJ whole genome shotgun (WGS) entry which is preliminary data.</text>
</comment>
<keyword evidence="2" id="KW-1185">Reference proteome</keyword>
<dbReference type="EMBL" id="JABFAE010000003">
    <property type="protein sequence ID" value="MBA0824731.1"/>
    <property type="molecule type" value="Genomic_DNA"/>
</dbReference>
<name>A0A7J9IRJ9_9ROSI</name>
<organism evidence="1 2">
    <name type="scientific">Gossypium armourianum</name>
    <dbReference type="NCBI Taxonomy" id="34283"/>
    <lineage>
        <taxon>Eukaryota</taxon>
        <taxon>Viridiplantae</taxon>
        <taxon>Streptophyta</taxon>
        <taxon>Embryophyta</taxon>
        <taxon>Tracheophyta</taxon>
        <taxon>Spermatophyta</taxon>
        <taxon>Magnoliopsida</taxon>
        <taxon>eudicotyledons</taxon>
        <taxon>Gunneridae</taxon>
        <taxon>Pentapetalae</taxon>
        <taxon>rosids</taxon>
        <taxon>malvids</taxon>
        <taxon>Malvales</taxon>
        <taxon>Malvaceae</taxon>
        <taxon>Malvoideae</taxon>
        <taxon>Gossypium</taxon>
    </lineage>
</organism>
<proteinExistence type="predicted"/>
<accession>A0A7J9IRJ9</accession>
<protein>
    <submittedName>
        <fullName evidence="1">Uncharacterized protein</fullName>
    </submittedName>
</protein>
<dbReference type="AlphaFoldDB" id="A0A7J9IRJ9"/>
<sequence>MKKGCDKKRSILHTLATVNRSSLDNLSNPRIAIMPFRGEPASFGFEWHFNTNHNSFVDYSTLVGSDLHLVPPKLHP</sequence>
<gene>
    <name evidence="1" type="ORF">Goarm_021378</name>
</gene>
<reference evidence="1 2" key="1">
    <citation type="journal article" date="2019" name="Genome Biol. Evol.">
        <title>Insights into the evolution of the New World diploid cottons (Gossypium, subgenus Houzingenia) based on genome sequencing.</title>
        <authorList>
            <person name="Grover C.E."/>
            <person name="Arick M.A. 2nd"/>
            <person name="Thrash A."/>
            <person name="Conover J.L."/>
            <person name="Sanders W.S."/>
            <person name="Peterson D.G."/>
            <person name="Frelichowski J.E."/>
            <person name="Scheffler J.A."/>
            <person name="Scheffler B.E."/>
            <person name="Wendel J.F."/>
        </authorList>
    </citation>
    <scope>NUCLEOTIDE SEQUENCE [LARGE SCALE GENOMIC DNA]</scope>
    <source>
        <strain evidence="1">6</strain>
        <tissue evidence="1">Leaf</tissue>
    </source>
</reference>
<dbReference type="Proteomes" id="UP000593575">
    <property type="component" value="Unassembled WGS sequence"/>
</dbReference>
<feature type="non-terminal residue" evidence="1">
    <location>
        <position position="76"/>
    </location>
</feature>
<evidence type="ECO:0000313" key="1">
    <source>
        <dbReference type="EMBL" id="MBA0824731.1"/>
    </source>
</evidence>